<dbReference type="PANTHER" id="PTHR24243:SF233">
    <property type="entry name" value="THYROTROPIN-RELEASING HORMONE RECEPTOR"/>
    <property type="match status" value="1"/>
</dbReference>
<evidence type="ECO:0000256" key="9">
    <source>
        <dbReference type="SAM" id="MobiDB-lite"/>
    </source>
</evidence>
<evidence type="ECO:0000256" key="10">
    <source>
        <dbReference type="SAM" id="Phobius"/>
    </source>
</evidence>
<evidence type="ECO:0000313" key="12">
    <source>
        <dbReference type="EMBL" id="ELT97223.1"/>
    </source>
</evidence>
<feature type="domain" description="G-protein coupled receptors family 1 profile" evidence="11">
    <location>
        <begin position="25"/>
        <end position="284"/>
    </location>
</feature>
<dbReference type="FunCoup" id="R7TTI3">
    <property type="interactions" value="80"/>
</dbReference>
<keyword evidence="4 8" id="KW-0297">G-protein coupled receptor</keyword>
<dbReference type="CDD" id="cd14997">
    <property type="entry name" value="7tmA_ETH-R"/>
    <property type="match status" value="1"/>
</dbReference>
<keyword evidence="6 8" id="KW-0675">Receptor</keyword>
<feature type="transmembrane region" description="Helical" evidence="10">
    <location>
        <begin position="177"/>
        <end position="200"/>
    </location>
</feature>
<dbReference type="InterPro" id="IPR017452">
    <property type="entry name" value="GPCR_Rhodpsn_7TM"/>
</dbReference>
<dbReference type="EMBL" id="AMQN01011000">
    <property type="status" value="NOT_ANNOTATED_CDS"/>
    <property type="molecule type" value="Genomic_DNA"/>
</dbReference>
<dbReference type="STRING" id="283909.R7TTI3"/>
<dbReference type="GO" id="GO:0005886">
    <property type="term" value="C:plasma membrane"/>
    <property type="evidence" value="ECO:0007669"/>
    <property type="project" value="TreeGrafter"/>
</dbReference>
<dbReference type="Gene3D" id="1.20.1070.10">
    <property type="entry name" value="Rhodopsin 7-helix transmembrane proteins"/>
    <property type="match status" value="1"/>
</dbReference>
<dbReference type="EnsemblMetazoa" id="CapteT134925">
    <property type="protein sequence ID" value="CapteP134925"/>
    <property type="gene ID" value="CapteG134925"/>
</dbReference>
<protein>
    <recommendedName>
        <fullName evidence="11">G-protein coupled receptors family 1 profile domain-containing protein</fullName>
    </recommendedName>
</protein>
<keyword evidence="3 10" id="KW-1133">Transmembrane helix</keyword>
<dbReference type="SUPFAM" id="SSF81321">
    <property type="entry name" value="Family A G protein-coupled receptor-like"/>
    <property type="match status" value="1"/>
</dbReference>
<evidence type="ECO:0000256" key="2">
    <source>
        <dbReference type="ARBA" id="ARBA00022692"/>
    </source>
</evidence>
<gene>
    <name evidence="12" type="ORF">CAPTEDRAFT_134925</name>
</gene>
<dbReference type="OrthoDB" id="10036964at2759"/>
<dbReference type="EMBL" id="KB308629">
    <property type="protein sequence ID" value="ELT97223.1"/>
    <property type="molecule type" value="Genomic_DNA"/>
</dbReference>
<keyword evidence="2 8" id="KW-0812">Transmembrane</keyword>
<evidence type="ECO:0000256" key="1">
    <source>
        <dbReference type="ARBA" id="ARBA00004141"/>
    </source>
</evidence>
<evidence type="ECO:0000256" key="7">
    <source>
        <dbReference type="ARBA" id="ARBA00023224"/>
    </source>
</evidence>
<dbReference type="GO" id="GO:0004930">
    <property type="term" value="F:G protein-coupled receptor activity"/>
    <property type="evidence" value="ECO:0007669"/>
    <property type="project" value="UniProtKB-KW"/>
</dbReference>
<dbReference type="AlphaFoldDB" id="R7TTI3"/>
<dbReference type="Proteomes" id="UP000014760">
    <property type="component" value="Unassembled WGS sequence"/>
</dbReference>
<dbReference type="HOGENOM" id="CLU_009579_6_5_1"/>
<dbReference type="PRINTS" id="PR00237">
    <property type="entry name" value="GPCRRHODOPSN"/>
</dbReference>
<evidence type="ECO:0000256" key="6">
    <source>
        <dbReference type="ARBA" id="ARBA00023170"/>
    </source>
</evidence>
<feature type="transmembrane region" description="Helical" evidence="10">
    <location>
        <begin position="6"/>
        <end position="33"/>
    </location>
</feature>
<feature type="transmembrane region" description="Helical" evidence="10">
    <location>
        <begin position="87"/>
        <end position="105"/>
    </location>
</feature>
<reference evidence="12 14" key="2">
    <citation type="journal article" date="2013" name="Nature">
        <title>Insights into bilaterian evolution from three spiralian genomes.</title>
        <authorList>
            <person name="Simakov O."/>
            <person name="Marletaz F."/>
            <person name="Cho S.J."/>
            <person name="Edsinger-Gonzales E."/>
            <person name="Havlak P."/>
            <person name="Hellsten U."/>
            <person name="Kuo D.H."/>
            <person name="Larsson T."/>
            <person name="Lv J."/>
            <person name="Arendt D."/>
            <person name="Savage R."/>
            <person name="Osoegawa K."/>
            <person name="de Jong P."/>
            <person name="Grimwood J."/>
            <person name="Chapman J.A."/>
            <person name="Shapiro H."/>
            <person name="Aerts A."/>
            <person name="Otillar R.P."/>
            <person name="Terry A.Y."/>
            <person name="Boore J.L."/>
            <person name="Grigoriev I.V."/>
            <person name="Lindberg D.R."/>
            <person name="Seaver E.C."/>
            <person name="Weisblat D.A."/>
            <person name="Putnam N.H."/>
            <person name="Rokhsar D.S."/>
        </authorList>
    </citation>
    <scope>NUCLEOTIDE SEQUENCE</scope>
    <source>
        <strain evidence="12 14">I ESC-2004</strain>
    </source>
</reference>
<dbReference type="PROSITE" id="PS00237">
    <property type="entry name" value="G_PROTEIN_RECEP_F1_1"/>
    <property type="match status" value="1"/>
</dbReference>
<evidence type="ECO:0000256" key="4">
    <source>
        <dbReference type="ARBA" id="ARBA00023040"/>
    </source>
</evidence>
<organism evidence="12">
    <name type="scientific">Capitella teleta</name>
    <name type="common">Polychaete worm</name>
    <dbReference type="NCBI Taxonomy" id="283909"/>
    <lineage>
        <taxon>Eukaryota</taxon>
        <taxon>Metazoa</taxon>
        <taxon>Spiralia</taxon>
        <taxon>Lophotrochozoa</taxon>
        <taxon>Annelida</taxon>
        <taxon>Polychaeta</taxon>
        <taxon>Sedentaria</taxon>
        <taxon>Scolecida</taxon>
        <taxon>Capitellidae</taxon>
        <taxon>Capitella</taxon>
    </lineage>
</organism>
<keyword evidence="7 8" id="KW-0807">Transducer</keyword>
<sequence length="365" mass="41884">MDEPKYVFVIVTVVYVFVFIFGVLGNVLVIYVVCTLRDMLTPTNIFLVNLSVADLLVLLVCMPSSLVEFHAREVWLLGAAMCKMTPLLEHTVAHTSILTILAISFERYYAICNPFEVLYACTKRRAMKIISCIWIFSIAAALPLFFMTETRRTKHLSGEMVIICRTPVRGELRVGFILVKMFMLFLLPLVILVVLYAIICRRLRRHVLKTTLRTHGSRRQVIYMLITIIVLFFICLFPIKIMTLWSIFSSSQDKKAMGLEGYLIVLSFTRVMFYMNSAGNPVLYNIVSTKFRNACRRAMGCGKQPLQKTGSISRQYTHVTGSRRPSRTDFQETNRQDYKRSQERIAMASVIHVSNHLNSKDIVEC</sequence>
<reference evidence="13" key="3">
    <citation type="submission" date="2015-06" db="UniProtKB">
        <authorList>
            <consortium name="EnsemblMetazoa"/>
        </authorList>
    </citation>
    <scope>IDENTIFICATION</scope>
</reference>
<feature type="transmembrane region" description="Helical" evidence="10">
    <location>
        <begin position="221"/>
        <end position="241"/>
    </location>
</feature>
<dbReference type="PROSITE" id="PS50262">
    <property type="entry name" value="G_PROTEIN_RECEP_F1_2"/>
    <property type="match status" value="1"/>
</dbReference>
<feature type="region of interest" description="Disordered" evidence="9">
    <location>
        <begin position="307"/>
        <end position="338"/>
    </location>
</feature>
<accession>R7TTI3</accession>
<feature type="transmembrane region" description="Helical" evidence="10">
    <location>
        <begin position="126"/>
        <end position="146"/>
    </location>
</feature>
<dbReference type="OMA" id="YWVISKN"/>
<keyword evidence="5 10" id="KW-0472">Membrane</keyword>
<dbReference type="InterPro" id="IPR000276">
    <property type="entry name" value="GPCR_Rhodpsn"/>
</dbReference>
<evidence type="ECO:0000259" key="11">
    <source>
        <dbReference type="PROSITE" id="PS50262"/>
    </source>
</evidence>
<feature type="compositionally biased region" description="Polar residues" evidence="9">
    <location>
        <begin position="307"/>
        <end position="320"/>
    </location>
</feature>
<comment type="subcellular location">
    <subcellularLocation>
        <location evidence="1">Membrane</location>
        <topology evidence="1">Multi-pass membrane protein</topology>
    </subcellularLocation>
</comment>
<dbReference type="Pfam" id="PF00001">
    <property type="entry name" value="7tm_1"/>
    <property type="match status" value="1"/>
</dbReference>
<evidence type="ECO:0000256" key="5">
    <source>
        <dbReference type="ARBA" id="ARBA00023136"/>
    </source>
</evidence>
<evidence type="ECO:0000313" key="13">
    <source>
        <dbReference type="EnsemblMetazoa" id="CapteP134925"/>
    </source>
</evidence>
<comment type="similarity">
    <text evidence="8">Belongs to the G-protein coupled receptor 1 family.</text>
</comment>
<reference evidence="14" key="1">
    <citation type="submission" date="2012-12" db="EMBL/GenBank/DDBJ databases">
        <authorList>
            <person name="Hellsten U."/>
            <person name="Grimwood J."/>
            <person name="Chapman J.A."/>
            <person name="Shapiro H."/>
            <person name="Aerts A."/>
            <person name="Otillar R.P."/>
            <person name="Terry A.Y."/>
            <person name="Boore J.L."/>
            <person name="Simakov O."/>
            <person name="Marletaz F."/>
            <person name="Cho S.-J."/>
            <person name="Edsinger-Gonzales E."/>
            <person name="Havlak P."/>
            <person name="Kuo D.-H."/>
            <person name="Larsson T."/>
            <person name="Lv J."/>
            <person name="Arendt D."/>
            <person name="Savage R."/>
            <person name="Osoegawa K."/>
            <person name="de Jong P."/>
            <person name="Lindberg D.R."/>
            <person name="Seaver E.C."/>
            <person name="Weisblat D.A."/>
            <person name="Putnam N.H."/>
            <person name="Grigoriev I.V."/>
            <person name="Rokhsar D.S."/>
        </authorList>
    </citation>
    <scope>NUCLEOTIDE SEQUENCE</scope>
    <source>
        <strain evidence="14">I ESC-2004</strain>
    </source>
</reference>
<evidence type="ECO:0000256" key="8">
    <source>
        <dbReference type="RuleBase" id="RU000688"/>
    </source>
</evidence>
<evidence type="ECO:0000313" key="14">
    <source>
        <dbReference type="Proteomes" id="UP000014760"/>
    </source>
</evidence>
<dbReference type="PANTHER" id="PTHR24243">
    <property type="entry name" value="G-PROTEIN COUPLED RECEPTOR"/>
    <property type="match status" value="1"/>
</dbReference>
<keyword evidence="14" id="KW-1185">Reference proteome</keyword>
<feature type="compositionally biased region" description="Basic and acidic residues" evidence="9">
    <location>
        <begin position="326"/>
        <end position="338"/>
    </location>
</feature>
<evidence type="ECO:0000256" key="3">
    <source>
        <dbReference type="ARBA" id="ARBA00022989"/>
    </source>
</evidence>
<proteinExistence type="inferred from homology"/>
<name>R7TTI3_CAPTE</name>
<feature type="transmembrane region" description="Helical" evidence="10">
    <location>
        <begin position="261"/>
        <end position="287"/>
    </location>
</feature>
<feature type="transmembrane region" description="Helical" evidence="10">
    <location>
        <begin position="45"/>
        <end position="67"/>
    </location>
</feature>